<evidence type="ECO:0008006" key="5">
    <source>
        <dbReference type="Google" id="ProtNLM"/>
    </source>
</evidence>
<name>A0A9D9IPQ0_9BACT</name>
<reference evidence="3" key="1">
    <citation type="submission" date="2020-10" db="EMBL/GenBank/DDBJ databases">
        <authorList>
            <person name="Gilroy R."/>
        </authorList>
    </citation>
    <scope>NUCLEOTIDE SEQUENCE</scope>
    <source>
        <strain evidence="3">6919</strain>
    </source>
</reference>
<evidence type="ECO:0000259" key="1">
    <source>
        <dbReference type="Pfam" id="PF18096"/>
    </source>
</evidence>
<accession>A0A9D9IPQ0</accession>
<dbReference type="AlphaFoldDB" id="A0A9D9IPQ0"/>
<gene>
    <name evidence="3" type="ORF">IAB88_03240</name>
</gene>
<proteinExistence type="predicted"/>
<dbReference type="Proteomes" id="UP000823598">
    <property type="component" value="Unassembled WGS sequence"/>
</dbReference>
<dbReference type="InterPro" id="IPR054168">
    <property type="entry name" value="PG_1098_Fer"/>
</dbReference>
<evidence type="ECO:0000259" key="2">
    <source>
        <dbReference type="Pfam" id="PF22013"/>
    </source>
</evidence>
<dbReference type="Pfam" id="PF18096">
    <property type="entry name" value="Thump_like"/>
    <property type="match status" value="1"/>
</dbReference>
<feature type="domain" description="PG-1098 ferredoxin-like" evidence="2">
    <location>
        <begin position="286"/>
        <end position="320"/>
    </location>
</feature>
<dbReference type="EMBL" id="JADIMC010000036">
    <property type="protein sequence ID" value="MBO8475990.1"/>
    <property type="molecule type" value="Genomic_DNA"/>
</dbReference>
<dbReference type="InterPro" id="IPR029063">
    <property type="entry name" value="SAM-dependent_MTases_sf"/>
</dbReference>
<dbReference type="SUPFAM" id="SSF53335">
    <property type="entry name" value="S-adenosyl-L-methionine-dependent methyltransferases"/>
    <property type="match status" value="1"/>
</dbReference>
<evidence type="ECO:0000313" key="4">
    <source>
        <dbReference type="Proteomes" id="UP000823598"/>
    </source>
</evidence>
<organism evidence="3 4">
    <name type="scientific">Candidatus Limisoma faecipullorum</name>
    <dbReference type="NCBI Taxonomy" id="2840854"/>
    <lineage>
        <taxon>Bacteria</taxon>
        <taxon>Pseudomonadati</taxon>
        <taxon>Bacteroidota</taxon>
        <taxon>Bacteroidia</taxon>
        <taxon>Bacteroidales</taxon>
        <taxon>Candidatus Limisoma</taxon>
    </lineage>
</organism>
<evidence type="ECO:0000313" key="3">
    <source>
        <dbReference type="EMBL" id="MBO8475990.1"/>
    </source>
</evidence>
<dbReference type="Gene3D" id="3.40.50.150">
    <property type="entry name" value="Vaccinia Virus protein VP39"/>
    <property type="match status" value="1"/>
</dbReference>
<reference evidence="3" key="2">
    <citation type="journal article" date="2021" name="PeerJ">
        <title>Extensive microbial diversity within the chicken gut microbiome revealed by metagenomics and culture.</title>
        <authorList>
            <person name="Gilroy R."/>
            <person name="Ravi A."/>
            <person name="Getino M."/>
            <person name="Pursley I."/>
            <person name="Horton D.L."/>
            <person name="Alikhan N.F."/>
            <person name="Baker D."/>
            <person name="Gharbi K."/>
            <person name="Hall N."/>
            <person name="Watson M."/>
            <person name="Adriaenssens E.M."/>
            <person name="Foster-Nyarko E."/>
            <person name="Jarju S."/>
            <person name="Secka A."/>
            <person name="Antonio M."/>
            <person name="Oren A."/>
            <person name="Chaudhuri R.R."/>
            <person name="La Ragione R."/>
            <person name="Hildebrand F."/>
            <person name="Pallen M.J."/>
        </authorList>
    </citation>
    <scope>NUCLEOTIDE SEQUENCE</scope>
    <source>
        <strain evidence="3">6919</strain>
    </source>
</reference>
<feature type="domain" description="THUMP-like" evidence="1">
    <location>
        <begin position="328"/>
        <end position="399"/>
    </location>
</feature>
<dbReference type="CDD" id="cd02440">
    <property type="entry name" value="AdoMet_MTases"/>
    <property type="match status" value="1"/>
</dbReference>
<dbReference type="InterPro" id="IPR041497">
    <property type="entry name" value="Thump-like"/>
</dbReference>
<sequence>MADFSFIGTTEYKEFIREYQNHDTLKLRLKEFRNLPFDKEFAIRQIECLKKAKDKIPELSELWIYPTSLSIEQCTPEIVARFNASLFKGCENVVDFTCGLGIDSYYISKEARHLTTIDINPDVADAAIFNFKNAQADNITVMNTDSEIYASNMDWTFSAAFIDQSRRGEGNARIYDINECVPSITKIINAISDKTNFLIAKTSPMIDITATIRQFNCITDVWVISMKNECKELLFKFDFKSIDKERLIHTINFEQDSIQDFSLRYGNENLIVENRTPQQDDIIALPNSSIMKAGGFNQLCKAYSLTQISSNSHIFICNRQTQTKDFPGKTYKIIQIFTLSKADIKKLNKTIDRANISCRNFPLSPDELYKRLKIKTGGSAYIFATTTDRGEKILLLCKKNRD</sequence>
<dbReference type="Gene3D" id="1.10.10.1110">
    <property type="entry name" value="Methyltransferase PG1098, N-terminal domain"/>
    <property type="match status" value="1"/>
</dbReference>
<protein>
    <recommendedName>
        <fullName evidence="5">THUMP-like domain-containing protein</fullName>
    </recommendedName>
</protein>
<dbReference type="Pfam" id="PF22013">
    <property type="entry name" value="PG_1098_Fer"/>
    <property type="match status" value="1"/>
</dbReference>
<comment type="caution">
    <text evidence="3">The sequence shown here is derived from an EMBL/GenBank/DDBJ whole genome shotgun (WGS) entry which is preliminary data.</text>
</comment>